<reference evidence="2" key="3">
    <citation type="submission" date="2025-08" db="UniProtKB">
        <authorList>
            <consortium name="Ensembl"/>
        </authorList>
    </citation>
    <scope>IDENTIFICATION</scope>
</reference>
<evidence type="ECO:0000313" key="3">
    <source>
        <dbReference type="Proteomes" id="UP000265140"/>
    </source>
</evidence>
<dbReference type="PANTHER" id="PTHR14469">
    <property type="entry name" value="SARCOMA ANTIGEN NY-SAR-23"/>
    <property type="match status" value="1"/>
</dbReference>
<dbReference type="Ensembl" id="ENSELUT00000005180.3">
    <property type="protein sequence ID" value="ENSELUP00000008669.2"/>
    <property type="gene ID" value="ENSELUG00000009305.3"/>
</dbReference>
<dbReference type="GeneTree" id="ENSGT00390000002231"/>
<evidence type="ECO:0000313" key="2">
    <source>
        <dbReference type="Ensembl" id="ENSELUP00000008669.2"/>
    </source>
</evidence>
<proteinExistence type="inferred from homology"/>
<keyword evidence="3" id="KW-1185">Reference proteome</keyword>
<dbReference type="Gene3D" id="3.40.50.1110">
    <property type="entry name" value="SGNH hydrolase"/>
    <property type="match status" value="1"/>
</dbReference>
<accession>A0A3P8XZ70</accession>
<reference evidence="3" key="1">
    <citation type="journal article" date="2014" name="PLoS ONE">
        <title>The genome and linkage map of the northern pike (Esox lucius): conserved synteny revealed between the salmonid sister group and the Neoteleostei.</title>
        <authorList>
            <person name="Rondeau E.B."/>
            <person name="Minkley D.R."/>
            <person name="Leong J.S."/>
            <person name="Messmer A.M."/>
            <person name="Jantzen J.R."/>
            <person name="von Schalburg K.R."/>
            <person name="Lemon C."/>
            <person name="Bird N.H."/>
            <person name="Koop B.F."/>
        </authorList>
    </citation>
    <scope>NUCLEOTIDE SEQUENCE</scope>
</reference>
<comment type="similarity">
    <text evidence="1">Belongs to the PC-esterase family.</text>
</comment>
<protein>
    <recommendedName>
        <fullName evidence="4">Family with sequence similarity 113</fullName>
    </recommendedName>
</protein>
<dbReference type="Bgee" id="ENSELUG00000009305">
    <property type="expression patterns" value="Expressed in ovary and 5 other cell types or tissues"/>
</dbReference>
<reference evidence="2" key="2">
    <citation type="submission" date="2020-02" db="EMBL/GenBank/DDBJ databases">
        <title>Esox lucius (northern pike) genome, fEsoLuc1, primary haplotype.</title>
        <authorList>
            <person name="Myers G."/>
            <person name="Karagic N."/>
            <person name="Meyer A."/>
            <person name="Pippel M."/>
            <person name="Reichard M."/>
            <person name="Winkler S."/>
            <person name="Tracey A."/>
            <person name="Sims Y."/>
            <person name="Howe K."/>
            <person name="Rhie A."/>
            <person name="Formenti G."/>
            <person name="Durbin R."/>
            <person name="Fedrigo O."/>
            <person name="Jarvis E.D."/>
        </authorList>
    </citation>
    <scope>NUCLEOTIDE SEQUENCE [LARGE SCALE GENOMIC DNA]</scope>
</reference>
<reference evidence="2" key="4">
    <citation type="submission" date="2025-09" db="UniProtKB">
        <authorList>
            <consortium name="Ensembl"/>
        </authorList>
    </citation>
    <scope>IDENTIFICATION</scope>
</reference>
<dbReference type="InterPro" id="IPR036514">
    <property type="entry name" value="SGNH_hydro_sf"/>
</dbReference>
<evidence type="ECO:0000256" key="1">
    <source>
        <dbReference type="ARBA" id="ARBA00037957"/>
    </source>
</evidence>
<dbReference type="Proteomes" id="UP000265140">
    <property type="component" value="Chromosome 24"/>
</dbReference>
<dbReference type="RefSeq" id="XP_010897454.2">
    <property type="nucleotide sequence ID" value="XM_010899152.4"/>
</dbReference>
<evidence type="ECO:0008006" key="4">
    <source>
        <dbReference type="Google" id="ProtNLM"/>
    </source>
</evidence>
<name>A0A3P8XZ70_ESOLU</name>
<dbReference type="PANTHER" id="PTHR14469:SF0">
    <property type="entry name" value="FAMILY WITH SEQUENCE SIMILARITY 113"/>
    <property type="match status" value="1"/>
</dbReference>
<dbReference type="CTD" id="494057"/>
<dbReference type="AlphaFoldDB" id="A0A3P8XZ70"/>
<sequence length="441" mass="51894">MRETINAVNHQQASKLLHNKFVVVLGDSIQRSVYKDIVLLLQKDKYLSLVQLKSKGEMSFEQDVLVEGGRMGQMTNGTEYHEVRQFQSDHHLVRFYFLTRIFSRYMQSILDDFERGLKPDVVIINSCVWDVSRYNSKWHVEYKENLHKFFEKIKLVLHPECIVMWSMTMPLGKRIVGGFLVPEVEERGPTLRYDVIEANFYSCQIADAYGLDVLDLHFKFRFSLQHRMKDGVHWNAVAHRHITSLLLQHIAQAWGVALHCPVTTVETISHSEQPQLQACSNNMVENMGCWRTDSFSPYHRYWPQAEHFSHSATDWQPANSGVQRYRPREGLYNGYKQHFYEDTLPDSPKFGIGYLNFKDNQAKWHDLRNGPRAAPAHHRLMDHRFIENGEQMQAVLHNEAYRPRPYVDPPACPESRYVMRKKPSKKHYAPYTRQRPHDYCR</sequence>
<dbReference type="SUPFAM" id="SSF52266">
    <property type="entry name" value="SGNH hydrolase"/>
    <property type="match status" value="1"/>
</dbReference>
<dbReference type="GeneID" id="105027190"/>
<organism evidence="2 3">
    <name type="scientific">Esox lucius</name>
    <name type="common">Northern pike</name>
    <dbReference type="NCBI Taxonomy" id="8010"/>
    <lineage>
        <taxon>Eukaryota</taxon>
        <taxon>Metazoa</taxon>
        <taxon>Chordata</taxon>
        <taxon>Craniata</taxon>
        <taxon>Vertebrata</taxon>
        <taxon>Euteleostomi</taxon>
        <taxon>Actinopterygii</taxon>
        <taxon>Neopterygii</taxon>
        <taxon>Teleostei</taxon>
        <taxon>Protacanthopterygii</taxon>
        <taxon>Esociformes</taxon>
        <taxon>Esocidae</taxon>
        <taxon>Esox</taxon>
    </lineage>
</organism>
<dbReference type="OrthoDB" id="9975373at2759"/>